<dbReference type="AlphaFoldDB" id="A0AAN1FIC4"/>
<dbReference type="EMBL" id="CP018308">
    <property type="protein sequence ID" value="ASI91133.1"/>
    <property type="molecule type" value="Genomic_DNA"/>
</dbReference>
<gene>
    <name evidence="2" type="ORF">BSZ05_15715</name>
</gene>
<proteinExistence type="predicted"/>
<name>A0AAN1FIC4_9VIBR</name>
<sequence length="138" mass="15872">MSFYSAFIQSSRQDDEIDDIRYHLTRLLESEAPLIAVENSLSEVRRSSFTFGITDVQLLTANLDQTQLARKIETWLITYEPRLSDVSVEMLERREGQNCIQFTILAKHLSQDGEQTLVFDSKIALGDFSAKISEEEYD</sequence>
<dbReference type="Pfam" id="PF04965">
    <property type="entry name" value="GPW_gp25"/>
    <property type="match status" value="1"/>
</dbReference>
<reference evidence="3" key="1">
    <citation type="submission" date="2016-12" db="EMBL/GenBank/DDBJ databases">
        <title>Comparative genomic analysis reveals the diversity, evolution, and environmental adaptation strategies of the genus Vibrio.</title>
        <authorList>
            <person name="Lin H."/>
            <person name="Wang X."/>
            <person name="Zhang X.-H."/>
        </authorList>
    </citation>
    <scope>NUCLEOTIDE SEQUENCE [LARGE SCALE GENOMIC DNA]</scope>
    <source>
        <strain evidence="3">QT6D1</strain>
    </source>
</reference>
<dbReference type="SUPFAM" id="SSF160719">
    <property type="entry name" value="gpW/gp25-like"/>
    <property type="match status" value="1"/>
</dbReference>
<dbReference type="Proteomes" id="UP000197092">
    <property type="component" value="Chromosome 1"/>
</dbReference>
<dbReference type="RefSeq" id="WP_038230298.1">
    <property type="nucleotide sequence ID" value="NZ_CP018308.1"/>
</dbReference>
<evidence type="ECO:0000313" key="2">
    <source>
        <dbReference type="EMBL" id="ASI91133.1"/>
    </source>
</evidence>
<dbReference type="NCBIfam" id="TIGR03357">
    <property type="entry name" value="VI_zyme"/>
    <property type="match status" value="1"/>
</dbReference>
<dbReference type="InterPro" id="IPR017737">
    <property type="entry name" value="TssE1-like"/>
</dbReference>
<protein>
    <submittedName>
        <fullName evidence="2">Lysozyme</fullName>
    </submittedName>
</protein>
<evidence type="ECO:0000259" key="1">
    <source>
        <dbReference type="Pfam" id="PF04965"/>
    </source>
</evidence>
<dbReference type="InterPro" id="IPR007048">
    <property type="entry name" value="IraD/Gp25-like"/>
</dbReference>
<accession>A0AAN1FIC4</accession>
<evidence type="ECO:0000313" key="3">
    <source>
        <dbReference type="Proteomes" id="UP000197092"/>
    </source>
</evidence>
<feature type="domain" description="IraD/Gp25-like" evidence="1">
    <location>
        <begin position="18"/>
        <end position="107"/>
    </location>
</feature>
<dbReference type="KEGG" id="vsh:BSZ05_15715"/>
<organism evidence="2 3">
    <name type="scientific">Vibrio mediterranei</name>
    <dbReference type="NCBI Taxonomy" id="689"/>
    <lineage>
        <taxon>Bacteria</taxon>
        <taxon>Pseudomonadati</taxon>
        <taxon>Pseudomonadota</taxon>
        <taxon>Gammaproteobacteria</taxon>
        <taxon>Vibrionales</taxon>
        <taxon>Vibrionaceae</taxon>
        <taxon>Vibrio</taxon>
    </lineage>
</organism>